<feature type="domain" description="PilZ" evidence="1">
    <location>
        <begin position="5"/>
        <end position="99"/>
    </location>
</feature>
<dbReference type="Proteomes" id="UP000192042">
    <property type="component" value="Chromosome I"/>
</dbReference>
<dbReference type="RefSeq" id="WP_080887485.1">
    <property type="nucleotide sequence ID" value="NZ_LT828648.1"/>
</dbReference>
<proteinExistence type="predicted"/>
<dbReference type="AlphaFoldDB" id="A0A1W1I877"/>
<dbReference type="OrthoDB" id="5515787at2"/>
<accession>A0A1W1I877</accession>
<reference evidence="2 3" key="1">
    <citation type="submission" date="2017-03" db="EMBL/GenBank/DDBJ databases">
        <authorList>
            <person name="Afonso C.L."/>
            <person name="Miller P.J."/>
            <person name="Scott M.A."/>
            <person name="Spackman E."/>
            <person name="Goraichik I."/>
            <person name="Dimitrov K.M."/>
            <person name="Suarez D.L."/>
            <person name="Swayne D.E."/>
        </authorList>
    </citation>
    <scope>NUCLEOTIDE SEQUENCE [LARGE SCALE GENOMIC DNA]</scope>
    <source>
        <strain evidence="2">Genome sequencing of Nitrospira japonica strain NJ11</strain>
    </source>
</reference>
<evidence type="ECO:0000259" key="1">
    <source>
        <dbReference type="Pfam" id="PF07238"/>
    </source>
</evidence>
<dbReference type="Pfam" id="PF07238">
    <property type="entry name" value="PilZ"/>
    <property type="match status" value="1"/>
</dbReference>
<dbReference type="KEGG" id="nja:NSJP_3050"/>
<organism evidence="2 3">
    <name type="scientific">Nitrospira japonica</name>
    <dbReference type="NCBI Taxonomy" id="1325564"/>
    <lineage>
        <taxon>Bacteria</taxon>
        <taxon>Pseudomonadati</taxon>
        <taxon>Nitrospirota</taxon>
        <taxon>Nitrospiria</taxon>
        <taxon>Nitrospirales</taxon>
        <taxon>Nitrospiraceae</taxon>
        <taxon>Nitrospira</taxon>
    </lineage>
</organism>
<gene>
    <name evidence="2" type="ORF">NSJP_3050</name>
</gene>
<sequence length="125" mass="13770">MPDPRSHTRIPVRVSGCFAYGSGGWIDGIVVDLSAAGCCLETRTRIQPPSFLQLILTASAEDLPISIDLAVVRWVKEGKIGVRFLSLQAEQHKRLHCLLVGDRHTHDIPCLSRMPETARLSAENV</sequence>
<dbReference type="EMBL" id="LT828648">
    <property type="protein sequence ID" value="SLM49217.1"/>
    <property type="molecule type" value="Genomic_DNA"/>
</dbReference>
<dbReference type="Gene3D" id="2.40.10.220">
    <property type="entry name" value="predicted glycosyltransferase like domains"/>
    <property type="match status" value="1"/>
</dbReference>
<name>A0A1W1I877_9BACT</name>
<evidence type="ECO:0000313" key="3">
    <source>
        <dbReference type="Proteomes" id="UP000192042"/>
    </source>
</evidence>
<protein>
    <recommendedName>
        <fullName evidence="1">PilZ domain-containing protein</fullName>
    </recommendedName>
</protein>
<keyword evidence="3" id="KW-1185">Reference proteome</keyword>
<dbReference type="SUPFAM" id="SSF141371">
    <property type="entry name" value="PilZ domain-like"/>
    <property type="match status" value="1"/>
</dbReference>
<dbReference type="GO" id="GO:0035438">
    <property type="term" value="F:cyclic-di-GMP binding"/>
    <property type="evidence" value="ECO:0007669"/>
    <property type="project" value="InterPro"/>
</dbReference>
<dbReference type="InterPro" id="IPR009875">
    <property type="entry name" value="PilZ_domain"/>
</dbReference>
<evidence type="ECO:0000313" key="2">
    <source>
        <dbReference type="EMBL" id="SLM49217.1"/>
    </source>
</evidence>